<comment type="caution">
    <text evidence="1">The sequence shown here is derived from an EMBL/GenBank/DDBJ whole genome shotgun (WGS) entry which is preliminary data.</text>
</comment>
<evidence type="ECO:0000313" key="2">
    <source>
        <dbReference type="Proteomes" id="UP000179010"/>
    </source>
</evidence>
<gene>
    <name evidence="1" type="ORF">A2994_03820</name>
</gene>
<accession>A0A1F4PNE8</accession>
<dbReference type="AlphaFoldDB" id="A0A1F4PNE8"/>
<sequence>MTEFIHQNLANGRWQTMTLAEQLANVGSEFERAWSWRTRGEQTLSANANERMLELMDLTIGDPRWRGAKLRELTRLREEVCAEWLNGANTVPKDLSNYFLAFAVAARA</sequence>
<organism evidence="1 2">
    <name type="scientific">candidate division Kazan bacterium RIFCSPLOWO2_01_FULL_48_13</name>
    <dbReference type="NCBI Taxonomy" id="1798539"/>
    <lineage>
        <taxon>Bacteria</taxon>
        <taxon>Bacteria division Kazan-3B-28</taxon>
    </lineage>
</organism>
<proteinExistence type="predicted"/>
<dbReference type="EMBL" id="METE01000010">
    <property type="protein sequence ID" value="OGB85130.1"/>
    <property type="molecule type" value="Genomic_DNA"/>
</dbReference>
<name>A0A1F4PNE8_UNCK3</name>
<reference evidence="1 2" key="1">
    <citation type="journal article" date="2016" name="Nat. Commun.">
        <title>Thousands of microbial genomes shed light on interconnected biogeochemical processes in an aquifer system.</title>
        <authorList>
            <person name="Anantharaman K."/>
            <person name="Brown C.T."/>
            <person name="Hug L.A."/>
            <person name="Sharon I."/>
            <person name="Castelle C.J."/>
            <person name="Probst A.J."/>
            <person name="Thomas B.C."/>
            <person name="Singh A."/>
            <person name="Wilkins M.J."/>
            <person name="Karaoz U."/>
            <person name="Brodie E.L."/>
            <person name="Williams K.H."/>
            <person name="Hubbard S.S."/>
            <person name="Banfield J.F."/>
        </authorList>
    </citation>
    <scope>NUCLEOTIDE SEQUENCE [LARGE SCALE GENOMIC DNA]</scope>
</reference>
<protein>
    <submittedName>
        <fullName evidence="1">Uncharacterized protein</fullName>
    </submittedName>
</protein>
<evidence type="ECO:0000313" key="1">
    <source>
        <dbReference type="EMBL" id="OGB85130.1"/>
    </source>
</evidence>
<dbReference type="Proteomes" id="UP000179010">
    <property type="component" value="Unassembled WGS sequence"/>
</dbReference>
<dbReference type="STRING" id="1798539.A2994_03820"/>